<evidence type="ECO:0000313" key="7">
    <source>
        <dbReference type="Proteomes" id="UP001441944"/>
    </source>
</evidence>
<dbReference type="SUPFAM" id="SSF56349">
    <property type="entry name" value="DNA breaking-rejoining enzymes"/>
    <property type="match status" value="1"/>
</dbReference>
<evidence type="ECO:0000256" key="2">
    <source>
        <dbReference type="ARBA" id="ARBA00022908"/>
    </source>
</evidence>
<dbReference type="Pfam" id="PF00589">
    <property type="entry name" value="Phage_integrase"/>
    <property type="match status" value="1"/>
</dbReference>
<gene>
    <name evidence="6" type="ORF">NBRC116598_41580</name>
</gene>
<organism evidence="6 7">
    <name type="scientific">Pseudophaeobacter arcticus</name>
    <dbReference type="NCBI Taxonomy" id="385492"/>
    <lineage>
        <taxon>Bacteria</taxon>
        <taxon>Pseudomonadati</taxon>
        <taxon>Pseudomonadota</taxon>
        <taxon>Alphaproteobacteria</taxon>
        <taxon>Rhodobacterales</taxon>
        <taxon>Paracoccaceae</taxon>
        <taxon>Pseudophaeobacter</taxon>
    </lineage>
</organism>
<keyword evidence="7" id="KW-1185">Reference proteome</keyword>
<dbReference type="EMBL" id="BAABWU010000029">
    <property type="protein sequence ID" value="GAA6198713.1"/>
    <property type="molecule type" value="Genomic_DNA"/>
</dbReference>
<dbReference type="Gene3D" id="1.10.150.130">
    <property type="match status" value="1"/>
</dbReference>
<dbReference type="CDD" id="cd00801">
    <property type="entry name" value="INT_P4_C"/>
    <property type="match status" value="1"/>
</dbReference>
<dbReference type="Pfam" id="PF22022">
    <property type="entry name" value="Phage_int_M"/>
    <property type="match status" value="1"/>
</dbReference>
<dbReference type="Proteomes" id="UP001441944">
    <property type="component" value="Unassembled WGS sequence"/>
</dbReference>
<feature type="domain" description="Tyr recombinase" evidence="5">
    <location>
        <begin position="123"/>
        <end position="295"/>
    </location>
</feature>
<dbReference type="Gene3D" id="1.10.443.10">
    <property type="entry name" value="Intergrase catalytic core"/>
    <property type="match status" value="1"/>
</dbReference>
<dbReference type="InterPro" id="IPR050808">
    <property type="entry name" value="Phage_Integrase"/>
</dbReference>
<keyword evidence="4" id="KW-0233">DNA recombination</keyword>
<comment type="similarity">
    <text evidence="1">Belongs to the 'phage' integrase family.</text>
</comment>
<dbReference type="InterPro" id="IPR053876">
    <property type="entry name" value="Phage_int_M"/>
</dbReference>
<dbReference type="PROSITE" id="PS51898">
    <property type="entry name" value="TYR_RECOMBINASE"/>
    <property type="match status" value="1"/>
</dbReference>
<dbReference type="InterPro" id="IPR011010">
    <property type="entry name" value="DNA_brk_join_enz"/>
</dbReference>
<keyword evidence="3" id="KW-0238">DNA-binding</keyword>
<evidence type="ECO:0000313" key="6">
    <source>
        <dbReference type="EMBL" id="GAA6198713.1"/>
    </source>
</evidence>
<evidence type="ECO:0000256" key="4">
    <source>
        <dbReference type="ARBA" id="ARBA00023172"/>
    </source>
</evidence>
<reference evidence="6 7" key="1">
    <citation type="submission" date="2024-04" db="EMBL/GenBank/DDBJ databases">
        <title>Draft genome sequence of Pseudophaeobacter arcticus NBRC 116598.</title>
        <authorList>
            <person name="Miyakawa T."/>
            <person name="Kusuya Y."/>
            <person name="Miura T."/>
        </authorList>
    </citation>
    <scope>NUCLEOTIDE SEQUENCE [LARGE SCALE GENOMIC DNA]</scope>
    <source>
        <strain evidence="6 7">SU-CL00105</strain>
    </source>
</reference>
<accession>A0ABQ0AS79</accession>
<dbReference type="PANTHER" id="PTHR30629">
    <property type="entry name" value="PROPHAGE INTEGRASE"/>
    <property type="match status" value="1"/>
</dbReference>
<evidence type="ECO:0000256" key="1">
    <source>
        <dbReference type="ARBA" id="ARBA00008857"/>
    </source>
</evidence>
<protein>
    <submittedName>
        <fullName evidence="6">Site-specific integrase</fullName>
    </submittedName>
</protein>
<evidence type="ECO:0000256" key="3">
    <source>
        <dbReference type="ARBA" id="ARBA00023125"/>
    </source>
</evidence>
<dbReference type="InterPro" id="IPR010998">
    <property type="entry name" value="Integrase_recombinase_N"/>
</dbReference>
<keyword evidence="2" id="KW-0229">DNA integration</keyword>
<proteinExistence type="inferred from homology"/>
<dbReference type="InterPro" id="IPR013762">
    <property type="entry name" value="Integrase-like_cat_sf"/>
</dbReference>
<evidence type="ECO:0000259" key="5">
    <source>
        <dbReference type="PROSITE" id="PS51898"/>
    </source>
</evidence>
<dbReference type="PANTHER" id="PTHR30629:SF2">
    <property type="entry name" value="PROPHAGE INTEGRASE INTS-RELATED"/>
    <property type="match status" value="1"/>
</dbReference>
<dbReference type="InterPro" id="IPR002104">
    <property type="entry name" value="Integrase_catalytic"/>
</dbReference>
<name>A0ABQ0AS79_9RHOB</name>
<sequence length="344" mass="39294">MIEREERKREASRLRPTLANIAQQAFEAKKPKLKDGGTAGRWFSPLEIHVLPKLGHLTIDRITVSDIEDTFKPIWRDKPPTARKAMQRLDHVIRYASAKDNNIDITLCQRATTVLGDQGHKEVHVRALHWKDVPAVYSALSNSVTHLGFKFYILTVPRVSNVTHAVWAEMGKDVWTIPGERMKAGREFQVPLSWQAQGILKHVKVRFQDKTDFIFPSPSAHTRGVISENTWNKWLKTNNFNSTAHGFRSSFRDWAAENKICDRDLAEMCCDHMVKGSAERAYFRSDLIDQRAEIMQQWAEHVTGQTMDDFADGFEERMAGNLTEMHKAGIAPEVSLMDLIADDD</sequence>
<comment type="caution">
    <text evidence="6">The sequence shown here is derived from an EMBL/GenBank/DDBJ whole genome shotgun (WGS) entry which is preliminary data.</text>
</comment>